<evidence type="ECO:0000256" key="10">
    <source>
        <dbReference type="ARBA" id="ARBA00023098"/>
    </source>
</evidence>
<dbReference type="GO" id="GO:0005524">
    <property type="term" value="F:ATP binding"/>
    <property type="evidence" value="ECO:0007669"/>
    <property type="project" value="UniProtKB-KW"/>
</dbReference>
<dbReference type="Gene3D" id="3.30.300.30">
    <property type="match status" value="1"/>
</dbReference>
<dbReference type="Proteomes" id="UP000005633">
    <property type="component" value="Chromosome"/>
</dbReference>
<name>G8QIT4_AZOOP</name>
<reference evidence="17 18" key="1">
    <citation type="journal article" date="2012" name="J. Bacteriol.">
        <title>Complete genome sequence of the anaerobic perchlorate-reducing bacterium Azospira suillum strain PS.</title>
        <authorList>
            <person name="Byrne-Bailey K.G."/>
            <person name="Coates J.D."/>
        </authorList>
    </citation>
    <scope>NUCLEOTIDE SEQUENCE [LARGE SCALE GENOMIC DNA]</scope>
    <source>
        <strain evidence="18">ATCC BAA-33 / DSM 13638 / PS</strain>
    </source>
</reference>
<dbReference type="AlphaFoldDB" id="G8QIT4"/>
<dbReference type="Gene3D" id="3.40.50.12780">
    <property type="entry name" value="N-terminal domain of ligase-like"/>
    <property type="match status" value="1"/>
</dbReference>
<evidence type="ECO:0000256" key="6">
    <source>
        <dbReference type="ARBA" id="ARBA00022741"/>
    </source>
</evidence>
<dbReference type="PANTHER" id="PTHR43767">
    <property type="entry name" value="LONG-CHAIN-FATTY-ACID--COA LIGASE"/>
    <property type="match status" value="1"/>
</dbReference>
<evidence type="ECO:0000256" key="3">
    <source>
        <dbReference type="ARBA" id="ARBA00005005"/>
    </source>
</evidence>
<comment type="subcellular location">
    <subcellularLocation>
        <location evidence="2">Membrane</location>
        <topology evidence="2">Peripheral membrane protein</topology>
    </subcellularLocation>
</comment>
<dbReference type="NCBIfam" id="NF005463">
    <property type="entry name" value="PRK07059.1"/>
    <property type="match status" value="1"/>
</dbReference>
<comment type="cofactor">
    <cofactor evidence="1">
        <name>Mg(2+)</name>
        <dbReference type="ChEBI" id="CHEBI:18420"/>
    </cofactor>
</comment>
<evidence type="ECO:0000256" key="13">
    <source>
        <dbReference type="ARBA" id="ARBA00039545"/>
    </source>
</evidence>
<dbReference type="Pfam" id="PF13193">
    <property type="entry name" value="AMP-binding_C"/>
    <property type="match status" value="1"/>
</dbReference>
<feature type="domain" description="AMP-binding enzyme C-terminal" evidence="16">
    <location>
        <begin position="471"/>
        <end position="545"/>
    </location>
</feature>
<dbReference type="FunFam" id="3.40.50.12780:FF:000003">
    <property type="entry name" value="Long-chain-fatty-acid--CoA ligase FadD"/>
    <property type="match status" value="1"/>
</dbReference>
<dbReference type="InterPro" id="IPR045851">
    <property type="entry name" value="AMP-bd_C_sf"/>
</dbReference>
<dbReference type="Pfam" id="PF00501">
    <property type="entry name" value="AMP-binding"/>
    <property type="match status" value="1"/>
</dbReference>
<dbReference type="EC" id="6.2.1.3" evidence="12"/>
<keyword evidence="10" id="KW-0443">Lipid metabolism</keyword>
<dbReference type="InterPro" id="IPR020845">
    <property type="entry name" value="AMP-binding_CS"/>
</dbReference>
<dbReference type="InterPro" id="IPR050237">
    <property type="entry name" value="ATP-dep_AMP-bd_enzyme"/>
</dbReference>
<comment type="similarity">
    <text evidence="4">Belongs to the ATP-dependent AMP-binding enzyme family.</text>
</comment>
<evidence type="ECO:0000256" key="2">
    <source>
        <dbReference type="ARBA" id="ARBA00004170"/>
    </source>
</evidence>
<dbReference type="PANTHER" id="PTHR43767:SF8">
    <property type="entry name" value="LONG-CHAIN-FATTY-ACID--COA LIGASE"/>
    <property type="match status" value="1"/>
</dbReference>
<dbReference type="OrthoDB" id="9766486at2"/>
<evidence type="ECO:0000256" key="7">
    <source>
        <dbReference type="ARBA" id="ARBA00022832"/>
    </source>
</evidence>
<dbReference type="GO" id="GO:0004467">
    <property type="term" value="F:long-chain fatty acid-CoA ligase activity"/>
    <property type="evidence" value="ECO:0007669"/>
    <property type="project" value="UniProtKB-EC"/>
</dbReference>
<evidence type="ECO:0000256" key="14">
    <source>
        <dbReference type="ARBA" id="ARBA00042773"/>
    </source>
</evidence>
<evidence type="ECO:0000259" key="15">
    <source>
        <dbReference type="Pfam" id="PF00501"/>
    </source>
</evidence>
<dbReference type="InterPro" id="IPR025110">
    <property type="entry name" value="AMP-bd_C"/>
</dbReference>
<dbReference type="eggNOG" id="COG0318">
    <property type="taxonomic scope" value="Bacteria"/>
</dbReference>
<dbReference type="EMBL" id="CP003153">
    <property type="protein sequence ID" value="AEV27544.1"/>
    <property type="molecule type" value="Genomic_DNA"/>
</dbReference>
<sequence length="555" mass="61087">MEKIWLRSYPQGVPEFVDVNEFKSLGQLFEQSCAQYRDRVAYINMGVGITYGELDRLSRDFAAYLQDVLKLPQGARVALMMPNLLQYPVCMFGALRAGYVVVNCNPLYTHRELEHQLKDSGAEAIVIVENFAHTLEQALPLVPGLKHVIVTSLGDMLGALKGTVVNLVVRHVKKMVPAWKLPRHVKFKAAMARGKGATLRPVQVGHEDIAYLQYTGGTTGVAKGAMLLHRNIIANLQQAHAWIEPFLHKDQQLIITALPLYHIFSLTANCLTFLKIGATNVLITNPRDIPGFVKELAQYKFTVITGVNTLFNALLNNPDFAKLDFSALRAALGGGMAVQKSVAQKWRQVTGKPLIEAYGLTETSPAATINPLDLGEFNGAIGLPISSTEIVIRDDLGNDLPVGQAGEICIRGPQVMKGYWLRPDETATVFYADGFLRTGDVGVMDEKGFVRIVDRKKDMILVSGFNVYPNEVEAVVAMHPAVMEVAAVGVPSEHSGEAVKIFVVLKDKSVTKEQLIAHCKENLTGYKVPHLVEFRDDLPKTNVGKILRRALKEAA</sequence>
<evidence type="ECO:0000256" key="1">
    <source>
        <dbReference type="ARBA" id="ARBA00001946"/>
    </source>
</evidence>
<dbReference type="PROSITE" id="PS00455">
    <property type="entry name" value="AMP_BINDING"/>
    <property type="match status" value="1"/>
</dbReference>
<keyword evidence="6" id="KW-0547">Nucleotide-binding</keyword>
<dbReference type="GO" id="GO:0016020">
    <property type="term" value="C:membrane"/>
    <property type="evidence" value="ECO:0007669"/>
    <property type="project" value="UniProtKB-SubCell"/>
</dbReference>
<keyword evidence="9" id="KW-0460">Magnesium</keyword>
<keyword evidence="8" id="KW-0067">ATP-binding</keyword>
<proteinExistence type="inferred from homology"/>
<evidence type="ECO:0000259" key="16">
    <source>
        <dbReference type="Pfam" id="PF13193"/>
    </source>
</evidence>
<evidence type="ECO:0000256" key="5">
    <source>
        <dbReference type="ARBA" id="ARBA00022598"/>
    </source>
</evidence>
<dbReference type="InterPro" id="IPR000873">
    <property type="entry name" value="AMP-dep_synth/lig_dom"/>
</dbReference>
<protein>
    <recommendedName>
        <fullName evidence="13">Long-chain-fatty-acid--CoA ligase</fullName>
        <ecNumber evidence="12">6.2.1.3</ecNumber>
    </recommendedName>
    <alternativeName>
        <fullName evidence="14">Long-chain acyl-CoA synthetase</fullName>
    </alternativeName>
</protein>
<organism evidence="17 18">
    <name type="scientific">Azospira oryzae (strain ATCC BAA-33 / DSM 13638 / PS)</name>
    <name type="common">Dechlorosoma suillum</name>
    <dbReference type="NCBI Taxonomy" id="640081"/>
    <lineage>
        <taxon>Bacteria</taxon>
        <taxon>Pseudomonadati</taxon>
        <taxon>Pseudomonadota</taxon>
        <taxon>Betaproteobacteria</taxon>
        <taxon>Rhodocyclales</taxon>
        <taxon>Rhodocyclaceae</taxon>
        <taxon>Azospira</taxon>
    </lineage>
</organism>
<dbReference type="CDD" id="cd05936">
    <property type="entry name" value="FC-FACS_FadD_like"/>
    <property type="match status" value="1"/>
</dbReference>
<evidence type="ECO:0000256" key="12">
    <source>
        <dbReference type="ARBA" id="ARBA00026121"/>
    </source>
</evidence>
<accession>G8QIT4</accession>
<comment type="pathway">
    <text evidence="3">Lipid metabolism; fatty acid beta-oxidation.</text>
</comment>
<keyword evidence="5 17" id="KW-0436">Ligase</keyword>
<evidence type="ECO:0000256" key="11">
    <source>
        <dbReference type="ARBA" id="ARBA00023136"/>
    </source>
</evidence>
<dbReference type="HOGENOM" id="CLU_000022_59_9_4"/>
<evidence type="ECO:0000313" key="18">
    <source>
        <dbReference type="Proteomes" id="UP000005633"/>
    </source>
</evidence>
<keyword evidence="11" id="KW-0472">Membrane</keyword>
<feature type="domain" description="AMP-dependent synthetase/ligase" evidence="15">
    <location>
        <begin position="29"/>
        <end position="420"/>
    </location>
</feature>
<dbReference type="SUPFAM" id="SSF56801">
    <property type="entry name" value="Acetyl-CoA synthetase-like"/>
    <property type="match status" value="1"/>
</dbReference>
<dbReference type="FunFam" id="3.30.300.30:FF:000006">
    <property type="entry name" value="Long-chain-fatty-acid--CoA ligase FadD"/>
    <property type="match status" value="1"/>
</dbReference>
<keyword evidence="7" id="KW-0276">Fatty acid metabolism</keyword>
<evidence type="ECO:0000256" key="8">
    <source>
        <dbReference type="ARBA" id="ARBA00022840"/>
    </source>
</evidence>
<dbReference type="KEGG" id="dsu:Dsui_3212"/>
<dbReference type="STRING" id="640081.Dsui_3212"/>
<evidence type="ECO:0000256" key="9">
    <source>
        <dbReference type="ARBA" id="ARBA00022842"/>
    </source>
</evidence>
<dbReference type="RefSeq" id="WP_014238224.1">
    <property type="nucleotide sequence ID" value="NC_016616.1"/>
</dbReference>
<gene>
    <name evidence="17" type="ordered locus">Dsui_3212</name>
</gene>
<dbReference type="InterPro" id="IPR042099">
    <property type="entry name" value="ANL_N_sf"/>
</dbReference>
<evidence type="ECO:0000256" key="4">
    <source>
        <dbReference type="ARBA" id="ARBA00006432"/>
    </source>
</evidence>
<evidence type="ECO:0000313" key="17">
    <source>
        <dbReference type="EMBL" id="AEV27544.1"/>
    </source>
</evidence>